<proteinExistence type="predicted"/>
<dbReference type="Proteomes" id="UP000254150">
    <property type="component" value="Unassembled WGS sequence"/>
</dbReference>
<keyword evidence="4" id="KW-0067">ATP-binding</keyword>
<dbReference type="NCBIfam" id="NF045898">
    <property type="entry name" value="ArgS_rel_codon"/>
    <property type="match status" value="1"/>
</dbReference>
<dbReference type="InterPro" id="IPR001278">
    <property type="entry name" value="Arg-tRNA-ligase"/>
</dbReference>
<dbReference type="PANTHER" id="PTHR11956:SF5">
    <property type="entry name" value="ARGININE--TRNA LIGASE, CYTOPLASMIC"/>
    <property type="match status" value="1"/>
</dbReference>
<dbReference type="Pfam" id="PF03485">
    <property type="entry name" value="Arg_tRNA_synt_N"/>
    <property type="match status" value="1"/>
</dbReference>
<dbReference type="EMBL" id="UHID01000001">
    <property type="protein sequence ID" value="SUO95172.1"/>
    <property type="molecule type" value="Genomic_DNA"/>
</dbReference>
<dbReference type="GO" id="GO:0005524">
    <property type="term" value="F:ATP binding"/>
    <property type="evidence" value="ECO:0007669"/>
    <property type="project" value="UniProtKB-KW"/>
</dbReference>
<name>A0A380MS85_STRGR</name>
<dbReference type="Pfam" id="PF05746">
    <property type="entry name" value="DALR_1"/>
    <property type="match status" value="1"/>
</dbReference>
<evidence type="ECO:0000259" key="6">
    <source>
        <dbReference type="SMART" id="SM00836"/>
    </source>
</evidence>
<protein>
    <recommendedName>
        <fullName evidence="1">arginine--tRNA ligase</fullName>
        <ecNumber evidence="1">6.1.1.19</ecNumber>
    </recommendedName>
</protein>
<evidence type="ECO:0000259" key="7">
    <source>
        <dbReference type="SMART" id="SM01016"/>
    </source>
</evidence>
<organism evidence="8 9">
    <name type="scientific">Streptomyces griseus</name>
    <dbReference type="NCBI Taxonomy" id="1911"/>
    <lineage>
        <taxon>Bacteria</taxon>
        <taxon>Bacillati</taxon>
        <taxon>Actinomycetota</taxon>
        <taxon>Actinomycetes</taxon>
        <taxon>Kitasatosporales</taxon>
        <taxon>Streptomycetaceae</taxon>
        <taxon>Streptomyces</taxon>
    </lineage>
</organism>
<dbReference type="SMART" id="SM00836">
    <property type="entry name" value="DALR_1"/>
    <property type="match status" value="1"/>
</dbReference>
<evidence type="ECO:0000256" key="1">
    <source>
        <dbReference type="ARBA" id="ARBA00012837"/>
    </source>
</evidence>
<dbReference type="EC" id="6.1.1.19" evidence="1"/>
<evidence type="ECO:0000256" key="2">
    <source>
        <dbReference type="ARBA" id="ARBA00022598"/>
    </source>
</evidence>
<sequence>MTPADLSRAVLSAVRSAVDGGELAVAVPERVVVERPGPGGVGEWASNVALRLAREAGRPPREVAEVLRSRLAAEPGVAGVEVTGPGFLNVTSAGDPVGTLVTRIAAEGGAYGAGDALRGAAPVRVPQSAETRARVVAEAAGRLARAQGGRVRGGGAVPVPADPERHREAVLGADGLRWALLHPAPHDLPHGVEVLEQRARNPLFRVRYAHARARALVGNGAALGLVPEAGPVPEAGARVLAGLLGEQPAVLAAAARKGAPDRLARRLVTLADAFFDFHDACDVLPRGGEKPGAAHRARLALAEAAGTVLAGGLSLLGISAPDHL</sequence>
<dbReference type="SMART" id="SM01016">
    <property type="entry name" value="Arg_tRNA_synt_N"/>
    <property type="match status" value="1"/>
</dbReference>
<dbReference type="GO" id="GO:0005737">
    <property type="term" value="C:cytoplasm"/>
    <property type="evidence" value="ECO:0007669"/>
    <property type="project" value="InterPro"/>
</dbReference>
<keyword evidence="2 8" id="KW-0436">Ligase</keyword>
<dbReference type="Gene3D" id="3.30.1360.70">
    <property type="entry name" value="Arginyl tRNA synthetase N-terminal domain"/>
    <property type="match status" value="1"/>
</dbReference>
<evidence type="ECO:0000256" key="5">
    <source>
        <dbReference type="ARBA" id="ARBA00049339"/>
    </source>
</evidence>
<dbReference type="SUPFAM" id="SSF55190">
    <property type="entry name" value="Arginyl-tRNA synthetase (ArgRS), N-terminal 'additional' domain"/>
    <property type="match status" value="1"/>
</dbReference>
<keyword evidence="3" id="KW-0547">Nucleotide-binding</keyword>
<dbReference type="InterPro" id="IPR036695">
    <property type="entry name" value="Arg-tRNA-synth_N_sf"/>
</dbReference>
<dbReference type="AlphaFoldDB" id="A0A380MS85"/>
<feature type="domain" description="DALR anticodon binding" evidence="6">
    <location>
        <begin position="206"/>
        <end position="324"/>
    </location>
</feature>
<dbReference type="GO" id="GO:0006420">
    <property type="term" value="P:arginyl-tRNA aminoacylation"/>
    <property type="evidence" value="ECO:0007669"/>
    <property type="project" value="InterPro"/>
</dbReference>
<evidence type="ECO:0000313" key="8">
    <source>
        <dbReference type="EMBL" id="SUO95172.1"/>
    </source>
</evidence>
<reference evidence="8 9" key="1">
    <citation type="submission" date="2018-06" db="EMBL/GenBank/DDBJ databases">
        <authorList>
            <consortium name="Pathogen Informatics"/>
            <person name="Doyle S."/>
        </authorList>
    </citation>
    <scope>NUCLEOTIDE SEQUENCE [LARGE SCALE GENOMIC DNA]</scope>
    <source>
        <strain evidence="8 9">NCTC7807</strain>
    </source>
</reference>
<comment type="catalytic activity">
    <reaction evidence="5">
        <text>tRNA(Arg) + L-arginine + ATP = L-arginyl-tRNA(Arg) + AMP + diphosphate</text>
        <dbReference type="Rhea" id="RHEA:20301"/>
        <dbReference type="Rhea" id="RHEA-COMP:9658"/>
        <dbReference type="Rhea" id="RHEA-COMP:9673"/>
        <dbReference type="ChEBI" id="CHEBI:30616"/>
        <dbReference type="ChEBI" id="CHEBI:32682"/>
        <dbReference type="ChEBI" id="CHEBI:33019"/>
        <dbReference type="ChEBI" id="CHEBI:78442"/>
        <dbReference type="ChEBI" id="CHEBI:78513"/>
        <dbReference type="ChEBI" id="CHEBI:456215"/>
        <dbReference type="EC" id="6.1.1.19"/>
    </reaction>
</comment>
<accession>A0A380MS85</accession>
<dbReference type="InterPro" id="IPR005148">
    <property type="entry name" value="Arg-tRNA-synth_N"/>
</dbReference>
<gene>
    <name evidence="8" type="primary">argS_1</name>
    <name evidence="8" type="ORF">NCTC7807_01243</name>
</gene>
<dbReference type="Gene3D" id="1.10.730.10">
    <property type="entry name" value="Isoleucyl-tRNA Synthetase, Domain 1"/>
    <property type="match status" value="1"/>
</dbReference>
<dbReference type="PANTHER" id="PTHR11956">
    <property type="entry name" value="ARGINYL-TRNA SYNTHETASE"/>
    <property type="match status" value="1"/>
</dbReference>
<dbReference type="InterPro" id="IPR009080">
    <property type="entry name" value="tRNAsynth_Ia_anticodon-bd"/>
</dbReference>
<keyword evidence="8" id="KW-0030">Aminoacyl-tRNA synthetase</keyword>
<dbReference type="SUPFAM" id="SSF47323">
    <property type="entry name" value="Anticodon-binding domain of a subclass of class I aminoacyl-tRNA synthetases"/>
    <property type="match status" value="1"/>
</dbReference>
<evidence type="ECO:0000313" key="9">
    <source>
        <dbReference type="Proteomes" id="UP000254150"/>
    </source>
</evidence>
<evidence type="ECO:0000256" key="3">
    <source>
        <dbReference type="ARBA" id="ARBA00022741"/>
    </source>
</evidence>
<feature type="domain" description="Arginyl tRNA synthetase N-terminal" evidence="7">
    <location>
        <begin position="4"/>
        <end position="92"/>
    </location>
</feature>
<dbReference type="InterPro" id="IPR008909">
    <property type="entry name" value="DALR_anticod-bd"/>
</dbReference>
<evidence type="ECO:0000256" key="4">
    <source>
        <dbReference type="ARBA" id="ARBA00022840"/>
    </source>
</evidence>
<dbReference type="GO" id="GO:0004814">
    <property type="term" value="F:arginine-tRNA ligase activity"/>
    <property type="evidence" value="ECO:0007669"/>
    <property type="project" value="UniProtKB-EC"/>
</dbReference>
<dbReference type="RefSeq" id="WP_115068045.1">
    <property type="nucleotide sequence ID" value="NZ_UHID01000001.1"/>
</dbReference>